<dbReference type="Pfam" id="PF02738">
    <property type="entry name" value="MoCoBD_1"/>
    <property type="match status" value="1"/>
</dbReference>
<sequence length="781" mass="83098">MVEHHRAPELQAPTPPEAEPDGMGRRRFLGFLVAAPTLAVAAQVGGAAIDAPAADAAIPSLPQPADLFDLGDLQNLAAAPTSGLISVQVNADGTAAFALPRAEVGQGMTTAAAMMIAEEMDLPLEKVTVTLADARPELLMNQLTGGSNSVRSMYTAIRTVAAIARERMLATAASQWGVPVAQLRVDNGVISHQNGKRAGYGSLARAAAASRTTTVTAKLKDRGQFKVLGTPRNRIDALEAVTGRKQFTLDLDVPDAKPTMVARPPTINGTPKAVLNAAEVKAMPGVTDIAPITFGVAVRAETFGQCIDAIRALKVTWGKGTVDGESDETVYKKLKAATLPMVVPGLLTKSIDAEFTFAFASNSPLETGSAIADVREDRAEIWSCLKVPIVAQEEIAAKIGLPQGAVKVHVTQGGGSFGRHLFHDAALEAAEASKKMGKPVKLMWSRTDDFRQGRAHPMSVSRVRATHALGNVVSFEQRHTSVQTEFSHGLGEMITSTAAKLPIAGNLTFAESIFELSQSSPYNFGVTTQLLNEIPLKFNTGSMRNIYSPNVVTAQELVVDQLAAQMKKDPVQFRREFLKDERLRATLERAVQVGEWGRKLPAGMAQGIALHSEYRGAVAVLIEIDCRPETVNRKVEEGVTGPRVTKALVVIDPGFAINPRGLEAQMIGGLNDGIATCLTSSLHIKDGMPLEGSWDNYFYTREWNTPLETKVVIMPDTSSNPCGAGELAVAPAFAATACAYARAVGKMPTTFPINHGTISFEPIPLSPSTPASPTDGLDHAF</sequence>
<feature type="region of interest" description="Disordered" evidence="1">
    <location>
        <begin position="1"/>
        <end position="23"/>
    </location>
</feature>
<dbReference type="RefSeq" id="WP_344430204.1">
    <property type="nucleotide sequence ID" value="NZ_BAAANN010000046.1"/>
</dbReference>
<dbReference type="InterPro" id="IPR012368">
    <property type="entry name" value="OxRdtase_Mopterin-bd_su_IorB"/>
</dbReference>
<dbReference type="EMBL" id="BAAANN010000046">
    <property type="protein sequence ID" value="GAA1987317.1"/>
    <property type="molecule type" value="Genomic_DNA"/>
</dbReference>
<dbReference type="SUPFAM" id="SSF56003">
    <property type="entry name" value="Molybdenum cofactor-binding domain"/>
    <property type="match status" value="2"/>
</dbReference>
<keyword evidence="4" id="KW-1185">Reference proteome</keyword>
<dbReference type="InterPro" id="IPR052516">
    <property type="entry name" value="N-heterocyclic_Hydroxylase"/>
</dbReference>
<name>A0ABP5DXY2_9PSEU</name>
<dbReference type="InterPro" id="IPR037165">
    <property type="entry name" value="AldOxase/xan_DH_Mopterin-bd_sf"/>
</dbReference>
<dbReference type="InterPro" id="IPR000674">
    <property type="entry name" value="Ald_Oxase/Xan_DH_a/b"/>
</dbReference>
<evidence type="ECO:0000259" key="2">
    <source>
        <dbReference type="SMART" id="SM01008"/>
    </source>
</evidence>
<dbReference type="PANTHER" id="PTHR47495:SF1">
    <property type="entry name" value="BLL3820 PROTEIN"/>
    <property type="match status" value="1"/>
</dbReference>
<dbReference type="PROSITE" id="PS51318">
    <property type="entry name" value="TAT"/>
    <property type="match status" value="1"/>
</dbReference>
<dbReference type="InterPro" id="IPR008274">
    <property type="entry name" value="AldOxase/xan_DH_MoCoBD1"/>
</dbReference>
<reference evidence="4" key="1">
    <citation type="journal article" date="2019" name="Int. J. Syst. Evol. Microbiol.">
        <title>The Global Catalogue of Microorganisms (GCM) 10K type strain sequencing project: providing services to taxonomists for standard genome sequencing and annotation.</title>
        <authorList>
            <consortium name="The Broad Institute Genomics Platform"/>
            <consortium name="The Broad Institute Genome Sequencing Center for Infectious Disease"/>
            <person name="Wu L."/>
            <person name="Ma J."/>
        </authorList>
    </citation>
    <scope>NUCLEOTIDE SEQUENCE [LARGE SCALE GENOMIC DNA]</scope>
    <source>
        <strain evidence="4">JCM 14545</strain>
    </source>
</reference>
<dbReference type="InterPro" id="IPR046867">
    <property type="entry name" value="AldOxase/xan_DH_MoCoBD2"/>
</dbReference>
<gene>
    <name evidence="3" type="ORF">GCM10009754_76720</name>
</gene>
<evidence type="ECO:0000313" key="4">
    <source>
        <dbReference type="Proteomes" id="UP001501116"/>
    </source>
</evidence>
<comment type="caution">
    <text evidence="3">The sequence shown here is derived from an EMBL/GenBank/DDBJ whole genome shotgun (WGS) entry which is preliminary data.</text>
</comment>
<dbReference type="Proteomes" id="UP001501116">
    <property type="component" value="Unassembled WGS sequence"/>
</dbReference>
<dbReference type="Gene3D" id="3.90.1170.50">
    <property type="entry name" value="Aldehyde oxidase/xanthine dehydrogenase, a/b hammerhead"/>
    <property type="match status" value="1"/>
</dbReference>
<feature type="domain" description="Aldehyde oxidase/xanthine dehydrogenase a/b hammerhead" evidence="2">
    <location>
        <begin position="242"/>
        <end position="321"/>
    </location>
</feature>
<dbReference type="InterPro" id="IPR006311">
    <property type="entry name" value="TAT_signal"/>
</dbReference>
<proteinExistence type="predicted"/>
<dbReference type="PANTHER" id="PTHR47495">
    <property type="entry name" value="ALDEHYDE DEHYDROGENASE"/>
    <property type="match status" value="1"/>
</dbReference>
<feature type="region of interest" description="Disordered" evidence="1">
    <location>
        <begin position="762"/>
        <end position="781"/>
    </location>
</feature>
<protein>
    <submittedName>
        <fullName evidence="3">Molybdopterin-dependent oxidoreductase</fullName>
    </submittedName>
</protein>
<dbReference type="SMART" id="SM01008">
    <property type="entry name" value="Ald_Xan_dh_C"/>
    <property type="match status" value="1"/>
</dbReference>
<organism evidence="3 4">
    <name type="scientific">Amycolatopsis minnesotensis</name>
    <dbReference type="NCBI Taxonomy" id="337894"/>
    <lineage>
        <taxon>Bacteria</taxon>
        <taxon>Bacillati</taxon>
        <taxon>Actinomycetota</taxon>
        <taxon>Actinomycetes</taxon>
        <taxon>Pseudonocardiales</taxon>
        <taxon>Pseudonocardiaceae</taxon>
        <taxon>Amycolatopsis</taxon>
    </lineage>
</organism>
<dbReference type="PIRSF" id="PIRSF036389">
    <property type="entry name" value="IOR_B"/>
    <property type="match status" value="1"/>
</dbReference>
<dbReference type="Pfam" id="PF20256">
    <property type="entry name" value="MoCoBD_2"/>
    <property type="match status" value="2"/>
</dbReference>
<dbReference type="Gene3D" id="3.30.365.10">
    <property type="entry name" value="Aldehyde oxidase/xanthine dehydrogenase, molybdopterin binding domain"/>
    <property type="match status" value="4"/>
</dbReference>
<evidence type="ECO:0000256" key="1">
    <source>
        <dbReference type="SAM" id="MobiDB-lite"/>
    </source>
</evidence>
<accession>A0ABP5DXY2</accession>
<evidence type="ECO:0000313" key="3">
    <source>
        <dbReference type="EMBL" id="GAA1987317.1"/>
    </source>
</evidence>